<evidence type="ECO:0000256" key="2">
    <source>
        <dbReference type="ARBA" id="ARBA00023315"/>
    </source>
</evidence>
<gene>
    <name evidence="4" type="ORF">E4Z66_04925</name>
</gene>
<keyword evidence="1 4" id="KW-0808">Transferase</keyword>
<feature type="domain" description="N-acetyltransferase" evidence="3">
    <location>
        <begin position="1"/>
        <end position="146"/>
    </location>
</feature>
<sequence length="146" mass="16536">MVRPLRESDRAQWARLWAGYHDFYKATVAPEVYDLAFARLLGSDPNQFNGLVAEQDGKLVGLTHYLFHAHGWKVERVCYLQDLYADPDVRGTGIGRALIEAVYAAADAAGAPSVYWLTQEDNHTARRLYDRVGEYSGFVRYNRPAP</sequence>
<dbReference type="PROSITE" id="PS51186">
    <property type="entry name" value="GNAT"/>
    <property type="match status" value="1"/>
</dbReference>
<protein>
    <submittedName>
        <fullName evidence="4">GNAT family N-acetyltransferase</fullName>
    </submittedName>
</protein>
<dbReference type="GO" id="GO:0008080">
    <property type="term" value="F:N-acetyltransferase activity"/>
    <property type="evidence" value="ECO:0007669"/>
    <property type="project" value="TreeGrafter"/>
</dbReference>
<comment type="caution">
    <text evidence="4">The sequence shown here is derived from an EMBL/GenBank/DDBJ whole genome shotgun (WGS) entry which is preliminary data.</text>
</comment>
<evidence type="ECO:0000259" key="3">
    <source>
        <dbReference type="PROSITE" id="PS51186"/>
    </source>
</evidence>
<dbReference type="Gene3D" id="3.40.630.30">
    <property type="match status" value="1"/>
</dbReference>
<dbReference type="EMBL" id="SRKY01000001">
    <property type="protein sequence ID" value="THH39219.1"/>
    <property type="molecule type" value="Genomic_DNA"/>
</dbReference>
<dbReference type="PANTHER" id="PTHR10545:SF42">
    <property type="entry name" value="ACETYLTRANSFERASE"/>
    <property type="match status" value="1"/>
</dbReference>
<dbReference type="CDD" id="cd04301">
    <property type="entry name" value="NAT_SF"/>
    <property type="match status" value="1"/>
</dbReference>
<dbReference type="SUPFAM" id="SSF55729">
    <property type="entry name" value="Acyl-CoA N-acyltransferases (Nat)"/>
    <property type="match status" value="1"/>
</dbReference>
<dbReference type="Proteomes" id="UP000306602">
    <property type="component" value="Unassembled WGS sequence"/>
</dbReference>
<proteinExistence type="predicted"/>
<dbReference type="InterPro" id="IPR051016">
    <property type="entry name" value="Diverse_Substrate_AcTransf"/>
</dbReference>
<dbReference type="OrthoDB" id="9805924at2"/>
<keyword evidence="5" id="KW-1185">Reference proteome</keyword>
<evidence type="ECO:0000313" key="4">
    <source>
        <dbReference type="EMBL" id="THH39219.1"/>
    </source>
</evidence>
<reference evidence="4 5" key="1">
    <citation type="submission" date="2019-04" db="EMBL/GenBank/DDBJ databases">
        <title>Shimia ponticola sp. nov., isolated from seawater.</title>
        <authorList>
            <person name="Kim Y.-O."/>
            <person name="Yoon J.-H."/>
        </authorList>
    </citation>
    <scope>NUCLEOTIDE SEQUENCE [LARGE SCALE GENOMIC DNA]</scope>
    <source>
        <strain evidence="4 5">MYP11</strain>
    </source>
</reference>
<keyword evidence="2" id="KW-0012">Acyltransferase</keyword>
<organism evidence="4 5">
    <name type="scientific">Aliishimia ponticola</name>
    <dbReference type="NCBI Taxonomy" id="2499833"/>
    <lineage>
        <taxon>Bacteria</taxon>
        <taxon>Pseudomonadati</taxon>
        <taxon>Pseudomonadota</taxon>
        <taxon>Alphaproteobacteria</taxon>
        <taxon>Rhodobacterales</taxon>
        <taxon>Paracoccaceae</taxon>
        <taxon>Aliishimia</taxon>
    </lineage>
</organism>
<accession>A0A4S4NHT1</accession>
<name>A0A4S4NHT1_9RHOB</name>
<dbReference type="Pfam" id="PF00583">
    <property type="entry name" value="Acetyltransf_1"/>
    <property type="match status" value="1"/>
</dbReference>
<dbReference type="PANTHER" id="PTHR10545">
    <property type="entry name" value="DIAMINE N-ACETYLTRANSFERASE"/>
    <property type="match status" value="1"/>
</dbReference>
<dbReference type="InterPro" id="IPR016181">
    <property type="entry name" value="Acyl_CoA_acyltransferase"/>
</dbReference>
<dbReference type="InterPro" id="IPR000182">
    <property type="entry name" value="GNAT_dom"/>
</dbReference>
<evidence type="ECO:0000256" key="1">
    <source>
        <dbReference type="ARBA" id="ARBA00022679"/>
    </source>
</evidence>
<dbReference type="AlphaFoldDB" id="A0A4S4NHT1"/>
<evidence type="ECO:0000313" key="5">
    <source>
        <dbReference type="Proteomes" id="UP000306602"/>
    </source>
</evidence>